<dbReference type="GO" id="GO:0003824">
    <property type="term" value="F:catalytic activity"/>
    <property type="evidence" value="ECO:0007669"/>
    <property type="project" value="InterPro"/>
</dbReference>
<organism evidence="2">
    <name type="scientific">candidate division WOR-3 bacterium</name>
    <dbReference type="NCBI Taxonomy" id="2052148"/>
    <lineage>
        <taxon>Bacteria</taxon>
        <taxon>Bacteria division WOR-3</taxon>
    </lineage>
</organism>
<dbReference type="Proteomes" id="UP000885672">
    <property type="component" value="Unassembled WGS sequence"/>
</dbReference>
<accession>A0A7V0T5C8</accession>
<dbReference type="AlphaFoldDB" id="A0A7V0T5C8"/>
<dbReference type="SUPFAM" id="SSF56219">
    <property type="entry name" value="DNase I-like"/>
    <property type="match status" value="1"/>
</dbReference>
<name>A0A7V0T5C8_UNCW3</name>
<evidence type="ECO:0000313" key="2">
    <source>
        <dbReference type="EMBL" id="HDQ99482.1"/>
    </source>
</evidence>
<dbReference type="InterPro" id="IPR036691">
    <property type="entry name" value="Endo/exonu/phosph_ase_sf"/>
</dbReference>
<feature type="domain" description="Endonuclease/exonuclease/phosphatase" evidence="1">
    <location>
        <begin position="11"/>
        <end position="294"/>
    </location>
</feature>
<proteinExistence type="predicted"/>
<protein>
    <recommendedName>
        <fullName evidence="1">Endonuclease/exonuclease/phosphatase domain-containing protein</fullName>
    </recommendedName>
</protein>
<dbReference type="EMBL" id="DSBX01000159">
    <property type="protein sequence ID" value="HDQ99482.1"/>
    <property type="molecule type" value="Genomic_DNA"/>
</dbReference>
<dbReference type="InterPro" id="IPR005135">
    <property type="entry name" value="Endo/exonuclease/phosphatase"/>
</dbReference>
<sequence length="311" mass="33926">MRPARLKLAAYNLQNLGREDNPNGVYERKLEYLTGVIRELDADLVAVAEVREEAAFTELVRALGSYPESLLSDLTADRRQLQVGLLTRLPVVERGQWHDFPAVLPGSDGLASLPFRRSVPWLRVRLADGSTLQAAAVHLKSGRPEVERVPESELPRRREVLGLALATAGRVYEAAGLRCRLDEAMARGDADHYAVLGDFNDGPESEGVRVVRGAIATVREGGGSDAELLAITDSIPEEKRVSYVGWGQRALLDHILVSRGLHARLEAAGIETGLLEGLPRYSAGRTNGYPRSDHAPVWAVFDLSELRGGDA</sequence>
<gene>
    <name evidence="2" type="ORF">ENN51_04255</name>
</gene>
<evidence type="ECO:0000259" key="1">
    <source>
        <dbReference type="Pfam" id="PF03372"/>
    </source>
</evidence>
<reference evidence="2" key="1">
    <citation type="journal article" date="2020" name="mSystems">
        <title>Genome- and Community-Level Interaction Insights into Carbon Utilization and Element Cycling Functions of Hydrothermarchaeota in Hydrothermal Sediment.</title>
        <authorList>
            <person name="Zhou Z."/>
            <person name="Liu Y."/>
            <person name="Xu W."/>
            <person name="Pan J."/>
            <person name="Luo Z.H."/>
            <person name="Li M."/>
        </authorList>
    </citation>
    <scope>NUCLEOTIDE SEQUENCE [LARGE SCALE GENOMIC DNA]</scope>
    <source>
        <strain evidence="2">SpSt-1182</strain>
    </source>
</reference>
<dbReference type="Gene3D" id="3.60.10.10">
    <property type="entry name" value="Endonuclease/exonuclease/phosphatase"/>
    <property type="match status" value="1"/>
</dbReference>
<comment type="caution">
    <text evidence="2">The sequence shown here is derived from an EMBL/GenBank/DDBJ whole genome shotgun (WGS) entry which is preliminary data.</text>
</comment>
<dbReference type="Pfam" id="PF03372">
    <property type="entry name" value="Exo_endo_phos"/>
    <property type="match status" value="1"/>
</dbReference>